<accession>A0A2V3ITN7</accession>
<evidence type="ECO:0000256" key="1">
    <source>
        <dbReference type="ARBA" id="ARBA00044134"/>
    </source>
</evidence>
<dbReference type="PANTHER" id="PTHR43575">
    <property type="entry name" value="PROTEIN ABCI7, CHLOROPLASTIC"/>
    <property type="match status" value="1"/>
</dbReference>
<gene>
    <name evidence="5" type="ORF">BWQ96_04772</name>
</gene>
<dbReference type="Pfam" id="PF19295">
    <property type="entry name" value="SufBD_N"/>
    <property type="match status" value="1"/>
</dbReference>
<dbReference type="InterPro" id="IPR045595">
    <property type="entry name" value="SufBD_N"/>
</dbReference>
<dbReference type="EMBL" id="NBIV01000060">
    <property type="protein sequence ID" value="PXF45474.1"/>
    <property type="molecule type" value="Genomic_DNA"/>
</dbReference>
<evidence type="ECO:0000256" key="2">
    <source>
        <dbReference type="SAM" id="MobiDB-lite"/>
    </source>
</evidence>
<dbReference type="InterPro" id="IPR037284">
    <property type="entry name" value="SUF_FeS_clus_asmbl_SufBD_sf"/>
</dbReference>
<dbReference type="STRING" id="448386.A0A2V3ITN7"/>
<dbReference type="InterPro" id="IPR011542">
    <property type="entry name" value="SUF_FeS_clus_asmbl_SufD"/>
</dbReference>
<name>A0A2V3ITN7_9FLOR</name>
<dbReference type="Proteomes" id="UP000247409">
    <property type="component" value="Unassembled WGS sequence"/>
</dbReference>
<feature type="domain" description="SUF system FeS cluster assembly SufBD N-terminal" evidence="4">
    <location>
        <begin position="59"/>
        <end position="215"/>
    </location>
</feature>
<sequence length="496" mass="53532">MSSFPPDTEAQLPQPAVPIAPLDPTLGAKTGVSQADIVNPEDECTWLESILASRLTLPSDHPLQKLREAADKCVNDLDIPGRKTESWRFTQLRSVYASRYVAAMSALHKQFSVSDMRHYVPDTAGIVLVFVDGMFSKDLSLLNDDSGSEWTEAGGFFGSVTDYKGDISRLTTMFTEQELGSKDGGLFPTVGHAISADAAVLHIPAGFSVSRPVAILNLHSGGPQQGLATACAPRLAIIAEERSKVVLLESHASLDDSYGLILSGSTIFVDQKASVSHYLINDCGNDTHFIGNVHAAVLKNGAYEVRPISLGGSLGRFTIGVDLKEEEAHSLVHGAIVGFGDQVHDLHSRICHDAQSSTSNQLQKNIATDRSRAVFNGKIIVTTNGDQTDADQLCRSLLLSDRAGVDAMPVLEIETDDVKCTHGATVADLEDDEVFYCQSRGLTLEQAQFLIVTGFAKEVLGDCPFPTVLEQVSKRVDFIASSRLERVSNYEQLSSI</sequence>
<dbReference type="InterPro" id="IPR055346">
    <property type="entry name" value="Fe-S_cluster_assembly_SufBD"/>
</dbReference>
<organism evidence="5 6">
    <name type="scientific">Gracilariopsis chorda</name>
    <dbReference type="NCBI Taxonomy" id="448386"/>
    <lineage>
        <taxon>Eukaryota</taxon>
        <taxon>Rhodophyta</taxon>
        <taxon>Florideophyceae</taxon>
        <taxon>Rhodymeniophycidae</taxon>
        <taxon>Gracilariales</taxon>
        <taxon>Gracilariaceae</taxon>
        <taxon>Gracilariopsis</taxon>
    </lineage>
</organism>
<dbReference type="InterPro" id="IPR000825">
    <property type="entry name" value="SUF_FeS_clus_asmbl_SufBD_core"/>
</dbReference>
<dbReference type="NCBIfam" id="TIGR01981">
    <property type="entry name" value="sufD"/>
    <property type="match status" value="1"/>
</dbReference>
<evidence type="ECO:0000313" key="5">
    <source>
        <dbReference type="EMBL" id="PXF45474.1"/>
    </source>
</evidence>
<reference evidence="5 6" key="1">
    <citation type="journal article" date="2018" name="Mol. Biol. Evol.">
        <title>Analysis of the draft genome of the red seaweed Gracilariopsis chorda provides insights into genome size evolution in Rhodophyta.</title>
        <authorList>
            <person name="Lee J."/>
            <person name="Yang E.C."/>
            <person name="Graf L."/>
            <person name="Yang J.H."/>
            <person name="Qiu H."/>
            <person name="Zel Zion U."/>
            <person name="Chan C.X."/>
            <person name="Stephens T.G."/>
            <person name="Weber A.P.M."/>
            <person name="Boo G.H."/>
            <person name="Boo S.M."/>
            <person name="Kim K.M."/>
            <person name="Shin Y."/>
            <person name="Jung M."/>
            <person name="Lee S.J."/>
            <person name="Yim H.S."/>
            <person name="Lee J.H."/>
            <person name="Bhattacharya D."/>
            <person name="Yoon H.S."/>
        </authorList>
    </citation>
    <scope>NUCLEOTIDE SEQUENCE [LARGE SCALE GENOMIC DNA]</scope>
    <source>
        <strain evidence="5 6">SKKU-2015</strain>
        <tissue evidence="5">Whole body</tissue>
    </source>
</reference>
<proteinExistence type="predicted"/>
<dbReference type="AlphaFoldDB" id="A0A2V3ITN7"/>
<comment type="caution">
    <text evidence="5">The sequence shown here is derived from an EMBL/GenBank/DDBJ whole genome shotgun (WGS) entry which is preliminary data.</text>
</comment>
<feature type="region of interest" description="Disordered" evidence="2">
    <location>
        <begin position="1"/>
        <end position="25"/>
    </location>
</feature>
<protein>
    <recommendedName>
        <fullName evidence="1">Iron-sulfur cluster assembly SufBD family protein ycf24</fullName>
    </recommendedName>
</protein>
<dbReference type="PANTHER" id="PTHR43575:SF1">
    <property type="entry name" value="PROTEIN ABCI7, CHLOROPLASTIC"/>
    <property type="match status" value="1"/>
</dbReference>
<evidence type="ECO:0000259" key="4">
    <source>
        <dbReference type="Pfam" id="PF19295"/>
    </source>
</evidence>
<dbReference type="SUPFAM" id="SSF101960">
    <property type="entry name" value="Stabilizer of iron transporter SufD"/>
    <property type="match status" value="1"/>
</dbReference>
<dbReference type="Pfam" id="PF01458">
    <property type="entry name" value="SUFBD_core"/>
    <property type="match status" value="1"/>
</dbReference>
<evidence type="ECO:0000313" key="6">
    <source>
        <dbReference type="Proteomes" id="UP000247409"/>
    </source>
</evidence>
<feature type="domain" description="SUF system FeS cluster assembly SufBD core" evidence="3">
    <location>
        <begin position="229"/>
        <end position="455"/>
    </location>
</feature>
<dbReference type="GO" id="GO:0016226">
    <property type="term" value="P:iron-sulfur cluster assembly"/>
    <property type="evidence" value="ECO:0007669"/>
    <property type="project" value="InterPro"/>
</dbReference>
<dbReference type="OrthoDB" id="2510at2759"/>
<keyword evidence="6" id="KW-1185">Reference proteome</keyword>
<evidence type="ECO:0000259" key="3">
    <source>
        <dbReference type="Pfam" id="PF01458"/>
    </source>
</evidence>